<feature type="domain" description="CAAX prenyl protease 1 N-terminal" evidence="16">
    <location>
        <begin position="87"/>
        <end position="206"/>
    </location>
</feature>
<evidence type="ECO:0000256" key="10">
    <source>
        <dbReference type="ARBA" id="ARBA00023136"/>
    </source>
</evidence>
<evidence type="ECO:0000256" key="3">
    <source>
        <dbReference type="ARBA" id="ARBA00022692"/>
    </source>
</evidence>
<evidence type="ECO:0000256" key="14">
    <source>
        <dbReference type="RuleBase" id="RU366005"/>
    </source>
</evidence>
<evidence type="ECO:0000256" key="12">
    <source>
        <dbReference type="PIRSR" id="PIRSR627057-1"/>
    </source>
</evidence>
<feature type="active site" description="Proton donor" evidence="12">
    <location>
        <position position="388"/>
    </location>
</feature>
<feature type="active site" evidence="12">
    <location>
        <position position="305"/>
    </location>
</feature>
<evidence type="ECO:0000256" key="8">
    <source>
        <dbReference type="ARBA" id="ARBA00022989"/>
    </source>
</evidence>
<keyword evidence="9 14" id="KW-0482">Metalloprotease</keyword>
<feature type="binding site" evidence="13">
    <location>
        <position position="308"/>
    </location>
    <ligand>
        <name>Zn(2+)</name>
        <dbReference type="ChEBI" id="CHEBI:29105"/>
        <note>catalytic</note>
    </ligand>
</feature>
<keyword evidence="4 13" id="KW-0479">Metal-binding</keyword>
<dbReference type="InterPro" id="IPR032456">
    <property type="entry name" value="Peptidase_M48_N"/>
</dbReference>
<keyword evidence="5 14" id="KW-0378">Hydrolase</keyword>
<comment type="catalytic activity">
    <reaction evidence="11 14">
        <text>Hydrolyzes the peptide bond -P2-(S-farnesyl or geranylgeranyl)C-P1'-P2'-P3'-COOH where P1' and P2' are amino acids with aliphatic side chains and P3' is any C-terminal residue.</text>
        <dbReference type="EC" id="3.4.24.84"/>
    </reaction>
</comment>
<evidence type="ECO:0000259" key="15">
    <source>
        <dbReference type="Pfam" id="PF01435"/>
    </source>
</evidence>
<keyword evidence="17" id="KW-1185">Reference proteome</keyword>
<dbReference type="GO" id="GO:0004222">
    <property type="term" value="F:metalloendopeptidase activity"/>
    <property type="evidence" value="ECO:0007669"/>
    <property type="project" value="UniProtKB-UniRule"/>
</dbReference>
<keyword evidence="10 14" id="KW-0472">Membrane</keyword>
<protein>
    <recommendedName>
        <fullName evidence="14">CAAX prenyl protease</fullName>
        <ecNumber evidence="14">3.4.24.84</ecNumber>
    </recommendedName>
</protein>
<feature type="transmembrane region" description="Helical" evidence="14">
    <location>
        <begin position="315"/>
        <end position="334"/>
    </location>
</feature>
<feature type="transmembrane region" description="Helical" evidence="14">
    <location>
        <begin position="354"/>
        <end position="376"/>
    </location>
</feature>
<feature type="transmembrane region" description="Helical" evidence="14">
    <location>
        <begin position="17"/>
        <end position="36"/>
    </location>
</feature>
<feature type="transmembrane region" description="Helical" evidence="14">
    <location>
        <begin position="165"/>
        <end position="189"/>
    </location>
</feature>
<comment type="cofactor">
    <cofactor evidence="13 14">
        <name>Zn(2+)</name>
        <dbReference type="ChEBI" id="CHEBI:29105"/>
    </cofactor>
    <text evidence="13 14">Binds 1 zinc ion per subunit.</text>
</comment>
<comment type="function">
    <text evidence="14">Proteolytically removes the C-terminal three residues of farnesylated proteins.</text>
</comment>
<dbReference type="AlphaFoldDB" id="A0A0N5ALC2"/>
<evidence type="ECO:0000256" key="9">
    <source>
        <dbReference type="ARBA" id="ARBA00023049"/>
    </source>
</evidence>
<feature type="binding site" evidence="13">
    <location>
        <position position="384"/>
    </location>
    <ligand>
        <name>Zn(2+)</name>
        <dbReference type="ChEBI" id="CHEBI:29105"/>
        <note>catalytic</note>
    </ligand>
</feature>
<dbReference type="STRING" id="451379.A0A0N5ALC2"/>
<evidence type="ECO:0000313" key="17">
    <source>
        <dbReference type="Proteomes" id="UP000046393"/>
    </source>
</evidence>
<dbReference type="GO" id="GO:0046872">
    <property type="term" value="F:metal ion binding"/>
    <property type="evidence" value="ECO:0007669"/>
    <property type="project" value="UniProtKB-UniRule"/>
</dbReference>
<proteinExistence type="inferred from homology"/>
<evidence type="ECO:0000259" key="16">
    <source>
        <dbReference type="Pfam" id="PF16491"/>
    </source>
</evidence>
<keyword evidence="6 14" id="KW-0256">Endoplasmic reticulum</keyword>
<evidence type="ECO:0000313" key="18">
    <source>
        <dbReference type="WBParaSite" id="SMUV_0000533301-mRNA-1"/>
    </source>
</evidence>
<dbReference type="PANTHER" id="PTHR10120">
    <property type="entry name" value="CAAX PRENYL PROTEASE 1"/>
    <property type="match status" value="1"/>
</dbReference>
<reference evidence="18" key="1">
    <citation type="submission" date="2017-02" db="UniProtKB">
        <authorList>
            <consortium name="WormBaseParasite"/>
        </authorList>
    </citation>
    <scope>IDENTIFICATION</scope>
</reference>
<evidence type="ECO:0000256" key="5">
    <source>
        <dbReference type="ARBA" id="ARBA00022801"/>
    </source>
</evidence>
<keyword evidence="7 13" id="KW-0862">Zinc</keyword>
<dbReference type="WBParaSite" id="SMUV_0000533301-mRNA-1">
    <property type="protein sequence ID" value="SMUV_0000533301-mRNA-1"/>
    <property type="gene ID" value="SMUV_0000533301"/>
</dbReference>
<dbReference type="Proteomes" id="UP000046393">
    <property type="component" value="Unplaced"/>
</dbReference>
<evidence type="ECO:0000256" key="13">
    <source>
        <dbReference type="PIRSR" id="PIRSR627057-2"/>
    </source>
</evidence>
<name>A0A0N5ALC2_9BILA</name>
<keyword evidence="2 14" id="KW-0645">Protease</keyword>
<evidence type="ECO:0000256" key="6">
    <source>
        <dbReference type="ARBA" id="ARBA00022824"/>
    </source>
</evidence>
<evidence type="ECO:0000256" key="7">
    <source>
        <dbReference type="ARBA" id="ARBA00022833"/>
    </source>
</evidence>
<sequence>MKPFRHPFNSPNRKATTMFWLIVTISWSLFLWDFYLSHRQYRVQKNAIKRPTEATGIISEEDYAKARLYAIDKHEFNLALSIYSQIENTITQSIIFASVTAVIETVLGLPWEYYLTFVIEEKHGFNKQTVPFFFKDKLKKLVVTTVIMAPILAAIIFIVEHGGPYFFVYVWIFLSLMIFVIFFYLVLYLQLLLTIYPEFIAPLFDKYVPLPDGELRTKIVGLAKKVNFPLTKIWVVQGSKRSAHSNAYMYGFWKNKRIVLYDTLLNEETNSKLKKLYNEVNEKNATKPNKLGTSDDEVVAVLGHELGHWSLSHSIYNLIITEANLLLLLVMFSYFYKARSLYEAFGFHDSTPTIIGLIIVFQFITAPYNEIISFLITMLTRRMEFAADAYSVKLGYGEKLCSALIKLGKDNLSLPVNDHLYSLFNHSHPPILERIQAARKMQ</sequence>
<evidence type="ECO:0000256" key="4">
    <source>
        <dbReference type="ARBA" id="ARBA00022723"/>
    </source>
</evidence>
<feature type="domain" description="Peptidase M48" evidence="15">
    <location>
        <begin position="210"/>
        <end position="441"/>
    </location>
</feature>
<dbReference type="GO" id="GO:0005789">
    <property type="term" value="C:endoplasmic reticulum membrane"/>
    <property type="evidence" value="ECO:0007669"/>
    <property type="project" value="UniProtKB-SubCell"/>
</dbReference>
<dbReference type="InterPro" id="IPR001915">
    <property type="entry name" value="Peptidase_M48"/>
</dbReference>
<dbReference type="EC" id="3.4.24.84" evidence="14"/>
<dbReference type="Pfam" id="PF16491">
    <property type="entry name" value="Peptidase_M48_N"/>
    <property type="match status" value="1"/>
</dbReference>
<keyword evidence="8 14" id="KW-1133">Transmembrane helix</keyword>
<evidence type="ECO:0000256" key="1">
    <source>
        <dbReference type="ARBA" id="ARBA00004477"/>
    </source>
</evidence>
<dbReference type="Pfam" id="PF01435">
    <property type="entry name" value="Peptidase_M48"/>
    <property type="match status" value="1"/>
</dbReference>
<dbReference type="CDD" id="cd07343">
    <property type="entry name" value="M48A_Zmpste24p_like"/>
    <property type="match status" value="1"/>
</dbReference>
<dbReference type="InterPro" id="IPR027057">
    <property type="entry name" value="CAXX_Prtase_1"/>
</dbReference>
<feature type="binding site" evidence="13">
    <location>
        <position position="304"/>
    </location>
    <ligand>
        <name>Zn(2+)</name>
        <dbReference type="ChEBI" id="CHEBI:29105"/>
        <note>catalytic</note>
    </ligand>
</feature>
<comment type="subcellular location">
    <subcellularLocation>
        <location evidence="1 14">Endoplasmic reticulum membrane</location>
        <topology evidence="1 14">Multi-pass membrane protein</topology>
    </subcellularLocation>
</comment>
<dbReference type="Gene3D" id="3.30.2010.10">
    <property type="entry name" value="Metalloproteases ('zincins'), catalytic domain"/>
    <property type="match status" value="1"/>
</dbReference>
<organism evidence="17 18">
    <name type="scientific">Syphacia muris</name>
    <dbReference type="NCBI Taxonomy" id="451379"/>
    <lineage>
        <taxon>Eukaryota</taxon>
        <taxon>Metazoa</taxon>
        <taxon>Ecdysozoa</taxon>
        <taxon>Nematoda</taxon>
        <taxon>Chromadorea</taxon>
        <taxon>Rhabditida</taxon>
        <taxon>Spirurina</taxon>
        <taxon>Oxyuridomorpha</taxon>
        <taxon>Oxyuroidea</taxon>
        <taxon>Oxyuridae</taxon>
        <taxon>Syphacia</taxon>
    </lineage>
</organism>
<dbReference type="FunFam" id="3.30.2010.10:FF:000002">
    <property type="entry name" value="CAAX prenyl protease"/>
    <property type="match status" value="1"/>
</dbReference>
<evidence type="ECO:0000256" key="2">
    <source>
        <dbReference type="ARBA" id="ARBA00022670"/>
    </source>
</evidence>
<keyword evidence="3 14" id="KW-0812">Transmembrane</keyword>
<evidence type="ECO:0000256" key="11">
    <source>
        <dbReference type="ARBA" id="ARBA00044456"/>
    </source>
</evidence>
<accession>A0A0N5ALC2</accession>
<dbReference type="GO" id="GO:0071586">
    <property type="term" value="P:CAAX-box protein processing"/>
    <property type="evidence" value="ECO:0007669"/>
    <property type="project" value="UniProtKB-UniRule"/>
</dbReference>
<comment type="similarity">
    <text evidence="14">Belongs to the peptidase M48A family.</text>
</comment>
<feature type="transmembrane region" description="Helical" evidence="14">
    <location>
        <begin position="141"/>
        <end position="159"/>
    </location>
</feature>